<dbReference type="GO" id="GO:0005829">
    <property type="term" value="C:cytosol"/>
    <property type="evidence" value="ECO:0007669"/>
    <property type="project" value="TreeGrafter"/>
</dbReference>
<dbReference type="SMART" id="SM00419">
    <property type="entry name" value="HTH_CRP"/>
    <property type="match status" value="1"/>
</dbReference>
<dbReference type="GO" id="GO:0003677">
    <property type="term" value="F:DNA binding"/>
    <property type="evidence" value="ECO:0007669"/>
    <property type="project" value="UniProtKB-KW"/>
</dbReference>
<dbReference type="PROSITE" id="PS00889">
    <property type="entry name" value="CNMP_BINDING_2"/>
    <property type="match status" value="1"/>
</dbReference>
<dbReference type="SMART" id="SM00100">
    <property type="entry name" value="cNMP"/>
    <property type="match status" value="1"/>
</dbReference>
<dbReference type="PROSITE" id="PS50042">
    <property type="entry name" value="CNMP_BINDING_3"/>
    <property type="match status" value="1"/>
</dbReference>
<keyword evidence="2" id="KW-0238">DNA-binding</keyword>
<dbReference type="SUPFAM" id="SSF46785">
    <property type="entry name" value="Winged helix' DNA-binding domain"/>
    <property type="match status" value="1"/>
</dbReference>
<dbReference type="PANTHER" id="PTHR24567:SF74">
    <property type="entry name" value="HTH-TYPE TRANSCRIPTIONAL REGULATOR ARCR"/>
    <property type="match status" value="1"/>
</dbReference>
<dbReference type="InterPro" id="IPR036390">
    <property type="entry name" value="WH_DNA-bd_sf"/>
</dbReference>
<dbReference type="HOGENOM" id="CLU_075053_3_5_6"/>
<evidence type="ECO:0000259" key="4">
    <source>
        <dbReference type="PROSITE" id="PS50042"/>
    </source>
</evidence>
<evidence type="ECO:0000259" key="5">
    <source>
        <dbReference type="PROSITE" id="PS51063"/>
    </source>
</evidence>
<dbReference type="SUPFAM" id="SSF51206">
    <property type="entry name" value="cAMP-binding domain-like"/>
    <property type="match status" value="1"/>
</dbReference>
<dbReference type="InterPro" id="IPR014710">
    <property type="entry name" value="RmlC-like_jellyroll"/>
</dbReference>
<gene>
    <name evidence="6" type="ordered locus">HCH_04640</name>
</gene>
<dbReference type="eggNOG" id="COG0664">
    <property type="taxonomic scope" value="Bacteria"/>
</dbReference>
<evidence type="ECO:0000256" key="1">
    <source>
        <dbReference type="ARBA" id="ARBA00023015"/>
    </source>
</evidence>
<reference evidence="6 7" key="1">
    <citation type="journal article" date="2005" name="Nucleic Acids Res.">
        <title>Genomic blueprint of Hahella chejuensis, a marine microbe producing an algicidal agent.</title>
        <authorList>
            <person name="Jeong H."/>
            <person name="Yim J.H."/>
            <person name="Lee C."/>
            <person name="Choi S.-H."/>
            <person name="Park Y.K."/>
            <person name="Yoon S.H."/>
            <person name="Hur C.-G."/>
            <person name="Kang H.-Y."/>
            <person name="Kim D."/>
            <person name="Lee H.H."/>
            <person name="Park K.H."/>
            <person name="Park S.-H."/>
            <person name="Park H.-S."/>
            <person name="Lee H.K."/>
            <person name="Oh T.K."/>
            <person name="Kim J.F."/>
        </authorList>
    </citation>
    <scope>NUCLEOTIDE SEQUENCE [LARGE SCALE GENOMIC DNA]</scope>
    <source>
        <strain evidence="6 7">KCTC 2396</strain>
    </source>
</reference>
<dbReference type="InterPro" id="IPR018490">
    <property type="entry name" value="cNMP-bd_dom_sf"/>
</dbReference>
<dbReference type="InterPro" id="IPR000595">
    <property type="entry name" value="cNMP-bd_dom"/>
</dbReference>
<protein>
    <submittedName>
        <fullName evidence="6">cAMP-binding protein-catabolite gene activator and regulatory subunit of cAMP-dependent protein kinase</fullName>
    </submittedName>
</protein>
<evidence type="ECO:0000256" key="3">
    <source>
        <dbReference type="ARBA" id="ARBA00023163"/>
    </source>
</evidence>
<dbReference type="InterPro" id="IPR012318">
    <property type="entry name" value="HTH_CRP"/>
</dbReference>
<dbReference type="Gene3D" id="1.10.10.10">
    <property type="entry name" value="Winged helix-like DNA-binding domain superfamily/Winged helix DNA-binding domain"/>
    <property type="match status" value="1"/>
</dbReference>
<dbReference type="CDD" id="cd00092">
    <property type="entry name" value="HTH_CRP"/>
    <property type="match status" value="1"/>
</dbReference>
<dbReference type="Gene3D" id="2.60.120.10">
    <property type="entry name" value="Jelly Rolls"/>
    <property type="match status" value="1"/>
</dbReference>
<evidence type="ECO:0000313" key="6">
    <source>
        <dbReference type="EMBL" id="ABC31339.1"/>
    </source>
</evidence>
<keyword evidence="3" id="KW-0804">Transcription</keyword>
<dbReference type="Proteomes" id="UP000000238">
    <property type="component" value="Chromosome"/>
</dbReference>
<keyword evidence="7" id="KW-1185">Reference proteome</keyword>
<dbReference type="KEGG" id="hch:HCH_04640"/>
<dbReference type="RefSeq" id="WP_011398404.1">
    <property type="nucleotide sequence ID" value="NC_007645.1"/>
</dbReference>
<dbReference type="GO" id="GO:0003700">
    <property type="term" value="F:DNA-binding transcription factor activity"/>
    <property type="evidence" value="ECO:0007669"/>
    <property type="project" value="TreeGrafter"/>
</dbReference>
<dbReference type="Pfam" id="PF13545">
    <property type="entry name" value="HTH_Crp_2"/>
    <property type="match status" value="1"/>
</dbReference>
<dbReference type="PANTHER" id="PTHR24567">
    <property type="entry name" value="CRP FAMILY TRANSCRIPTIONAL REGULATORY PROTEIN"/>
    <property type="match status" value="1"/>
</dbReference>
<dbReference type="PRINTS" id="PR00103">
    <property type="entry name" value="CAMPKINASE"/>
</dbReference>
<dbReference type="PROSITE" id="PS51063">
    <property type="entry name" value="HTH_CRP_2"/>
    <property type="match status" value="1"/>
</dbReference>
<proteinExistence type="predicted"/>
<organism evidence="6 7">
    <name type="scientific">Hahella chejuensis (strain KCTC 2396)</name>
    <dbReference type="NCBI Taxonomy" id="349521"/>
    <lineage>
        <taxon>Bacteria</taxon>
        <taxon>Pseudomonadati</taxon>
        <taxon>Pseudomonadota</taxon>
        <taxon>Gammaproteobacteria</taxon>
        <taxon>Oceanospirillales</taxon>
        <taxon>Hahellaceae</taxon>
        <taxon>Hahella</taxon>
    </lineage>
</organism>
<dbReference type="STRING" id="349521.HCH_04640"/>
<dbReference type="PRINTS" id="PR00034">
    <property type="entry name" value="HTHCRP"/>
</dbReference>
<dbReference type="OrthoDB" id="6881322at2"/>
<dbReference type="CDD" id="cd00038">
    <property type="entry name" value="CAP_ED"/>
    <property type="match status" value="1"/>
</dbReference>
<keyword evidence="6" id="KW-0808">Transferase</keyword>
<sequence>MSLLSQIPLFSGFDAEQLQHLEKHAVFRCFQKNSIVITEGDHSDSLYIIVSGRVRVFCSDENGKEVTLNDLKAGEYFGELALFDDKERSASVMATEPCRFLMLNKSSLLEAFRQTPDLAYNLIIHLTQRVRALTNNVKNLALMDVYGRVASTLLQLSERKGDRLITEIPLTQQEIANRVGASREMVSRIMKDLEIGGYIKVEKKKIVINDALPAHY</sequence>
<accession>Q2SDD5</accession>
<dbReference type="AlphaFoldDB" id="Q2SDD5"/>
<keyword evidence="6" id="KW-0418">Kinase</keyword>
<dbReference type="EMBL" id="CP000155">
    <property type="protein sequence ID" value="ABC31339.1"/>
    <property type="molecule type" value="Genomic_DNA"/>
</dbReference>
<dbReference type="InterPro" id="IPR036388">
    <property type="entry name" value="WH-like_DNA-bd_sf"/>
</dbReference>
<name>Q2SDD5_HAHCH</name>
<evidence type="ECO:0000313" key="7">
    <source>
        <dbReference type="Proteomes" id="UP000000238"/>
    </source>
</evidence>
<dbReference type="Pfam" id="PF00027">
    <property type="entry name" value="cNMP_binding"/>
    <property type="match status" value="1"/>
</dbReference>
<feature type="domain" description="HTH crp-type" evidence="5">
    <location>
        <begin position="143"/>
        <end position="212"/>
    </location>
</feature>
<dbReference type="GO" id="GO:0016301">
    <property type="term" value="F:kinase activity"/>
    <property type="evidence" value="ECO:0007669"/>
    <property type="project" value="UniProtKB-KW"/>
</dbReference>
<evidence type="ECO:0000256" key="2">
    <source>
        <dbReference type="ARBA" id="ARBA00023125"/>
    </source>
</evidence>
<keyword evidence="1" id="KW-0805">Transcription regulation</keyword>
<dbReference type="InterPro" id="IPR018488">
    <property type="entry name" value="cNMP-bd_CS"/>
</dbReference>
<feature type="domain" description="Cyclic nucleotide-binding" evidence="4">
    <location>
        <begin position="9"/>
        <end position="129"/>
    </location>
</feature>
<dbReference type="InterPro" id="IPR050397">
    <property type="entry name" value="Env_Response_Regulators"/>
</dbReference>